<keyword evidence="6" id="KW-0406">Ion transport</keyword>
<feature type="transmembrane region" description="Helical" evidence="8">
    <location>
        <begin position="71"/>
        <end position="90"/>
    </location>
</feature>
<keyword evidence="3" id="KW-1003">Cell membrane</keyword>
<name>A0A371BIR8_9SPHN</name>
<dbReference type="PANTHER" id="PTHR32024">
    <property type="entry name" value="TRK SYSTEM POTASSIUM UPTAKE PROTEIN TRKG-RELATED"/>
    <property type="match status" value="1"/>
</dbReference>
<keyword evidence="5 8" id="KW-1133">Transmembrane helix</keyword>
<feature type="transmembrane region" description="Helical" evidence="8">
    <location>
        <begin position="102"/>
        <end position="126"/>
    </location>
</feature>
<organism evidence="9 10">
    <name type="scientific">Sphingorhabdus pulchriflava</name>
    <dbReference type="NCBI Taxonomy" id="2292257"/>
    <lineage>
        <taxon>Bacteria</taxon>
        <taxon>Pseudomonadati</taxon>
        <taxon>Pseudomonadota</taxon>
        <taxon>Alphaproteobacteria</taxon>
        <taxon>Sphingomonadales</taxon>
        <taxon>Sphingomonadaceae</taxon>
        <taxon>Sphingorhabdus</taxon>
    </lineage>
</organism>
<gene>
    <name evidence="9" type="ORF">DXH95_09125</name>
</gene>
<dbReference type="AlphaFoldDB" id="A0A371BIR8"/>
<dbReference type="OrthoDB" id="9810952at2"/>
<feature type="transmembrane region" description="Helical" evidence="8">
    <location>
        <begin position="377"/>
        <end position="396"/>
    </location>
</feature>
<dbReference type="EMBL" id="QRGP01000001">
    <property type="protein sequence ID" value="RDV07486.1"/>
    <property type="molecule type" value="Genomic_DNA"/>
</dbReference>
<feature type="transmembrane region" description="Helical" evidence="8">
    <location>
        <begin position="325"/>
        <end position="353"/>
    </location>
</feature>
<protein>
    <submittedName>
        <fullName evidence="9">TrkH family potassium uptake protein</fullName>
    </submittedName>
</protein>
<feature type="transmembrane region" description="Helical" evidence="8">
    <location>
        <begin position="153"/>
        <end position="175"/>
    </location>
</feature>
<reference evidence="10" key="1">
    <citation type="submission" date="2018-08" db="EMBL/GenBank/DDBJ databases">
        <authorList>
            <person name="Kim S.-J."/>
            <person name="Jung G.-Y."/>
        </authorList>
    </citation>
    <scope>NUCLEOTIDE SEQUENCE [LARGE SCALE GENOMIC DNA]</scope>
    <source>
        <strain evidence="10">GY_G</strain>
    </source>
</reference>
<evidence type="ECO:0000256" key="4">
    <source>
        <dbReference type="ARBA" id="ARBA00022692"/>
    </source>
</evidence>
<dbReference type="InterPro" id="IPR003445">
    <property type="entry name" value="Cat_transpt"/>
</dbReference>
<dbReference type="Proteomes" id="UP000263833">
    <property type="component" value="Unassembled WGS sequence"/>
</dbReference>
<feature type="transmembrane region" description="Helical" evidence="8">
    <location>
        <begin position="434"/>
        <end position="455"/>
    </location>
</feature>
<evidence type="ECO:0000256" key="1">
    <source>
        <dbReference type="ARBA" id="ARBA00004651"/>
    </source>
</evidence>
<dbReference type="PANTHER" id="PTHR32024:SF1">
    <property type="entry name" value="KTR SYSTEM POTASSIUM UPTAKE PROTEIN B"/>
    <property type="match status" value="1"/>
</dbReference>
<keyword evidence="10" id="KW-1185">Reference proteome</keyword>
<sequence length="473" mass="50717">MAGKGKVLAEQQHHPEHLVERLAVSTLDRLVNLLFARPVQIVPLLFFLVSLLGAFALSLPSATESGQGTPFVDAWFTAISALCVTGLSTLDVPNHWSGSGELIILILIQLGGLGIMSASVLIVALFSRTMGFGIRRGLAAENSGITPGNVRPLLKIIVAFTFTFEAIVALWLFGWLLLGHGQPLADAAWNGLFHAISAFNNAGFALWSDNLMGFQSDWLFLTPIMAAVVAGGIGYPVYRDLWTQRGWRRISLHGRLTLYGYAFLLVAGALLFITLEWENGATMGNMEPHAHILNGLFQSVTARTAGFNAVNIGELSDQSLMLTSILMFIGGGSAGTAGGVKVATVVVILLIIWSEIRGKPDVEAFGRRIGEHNQRRAISVVALAAVLVLGLGYLLVALSPQISPRDAMFEAVSAFATVGLSTGVTAQFTDSGKYLLIFLMFVGRVGPITLFAALASRGKPVFYHYPKEEVLIG</sequence>
<dbReference type="GO" id="GO:0030001">
    <property type="term" value="P:metal ion transport"/>
    <property type="evidence" value="ECO:0007669"/>
    <property type="project" value="UniProtKB-ARBA"/>
</dbReference>
<evidence type="ECO:0000256" key="3">
    <source>
        <dbReference type="ARBA" id="ARBA00022475"/>
    </source>
</evidence>
<accession>A0A371BIR8</accession>
<dbReference type="GO" id="GO:0005886">
    <property type="term" value="C:plasma membrane"/>
    <property type="evidence" value="ECO:0007669"/>
    <property type="project" value="UniProtKB-SubCell"/>
</dbReference>
<feature type="transmembrane region" description="Helical" evidence="8">
    <location>
        <begin position="218"/>
        <end position="238"/>
    </location>
</feature>
<keyword evidence="4 8" id="KW-0812">Transmembrane</keyword>
<evidence type="ECO:0000313" key="9">
    <source>
        <dbReference type="EMBL" id="RDV07486.1"/>
    </source>
</evidence>
<dbReference type="GO" id="GO:0008324">
    <property type="term" value="F:monoatomic cation transmembrane transporter activity"/>
    <property type="evidence" value="ECO:0007669"/>
    <property type="project" value="InterPro"/>
</dbReference>
<evidence type="ECO:0000256" key="5">
    <source>
        <dbReference type="ARBA" id="ARBA00022989"/>
    </source>
</evidence>
<keyword evidence="7 8" id="KW-0472">Membrane</keyword>
<comment type="subcellular location">
    <subcellularLocation>
        <location evidence="1">Cell membrane</location>
        <topology evidence="1">Multi-pass membrane protein</topology>
    </subcellularLocation>
</comment>
<evidence type="ECO:0000256" key="2">
    <source>
        <dbReference type="ARBA" id="ARBA00022448"/>
    </source>
</evidence>
<keyword evidence="2" id="KW-0813">Transport</keyword>
<evidence type="ECO:0000313" key="10">
    <source>
        <dbReference type="Proteomes" id="UP000263833"/>
    </source>
</evidence>
<evidence type="ECO:0000256" key="8">
    <source>
        <dbReference type="SAM" id="Phobius"/>
    </source>
</evidence>
<dbReference type="Pfam" id="PF02386">
    <property type="entry name" value="TrkH"/>
    <property type="match status" value="1"/>
</dbReference>
<evidence type="ECO:0000256" key="7">
    <source>
        <dbReference type="ARBA" id="ARBA00023136"/>
    </source>
</evidence>
<evidence type="ECO:0000256" key="6">
    <source>
        <dbReference type="ARBA" id="ARBA00023065"/>
    </source>
</evidence>
<comment type="caution">
    <text evidence="9">The sequence shown here is derived from an EMBL/GenBank/DDBJ whole genome shotgun (WGS) entry which is preliminary data.</text>
</comment>
<proteinExistence type="predicted"/>
<feature type="transmembrane region" description="Helical" evidence="8">
    <location>
        <begin position="41"/>
        <end position="59"/>
    </location>
</feature>
<feature type="transmembrane region" description="Helical" evidence="8">
    <location>
        <begin position="258"/>
        <end position="277"/>
    </location>
</feature>